<keyword evidence="3" id="KW-1185">Reference proteome</keyword>
<feature type="region of interest" description="Disordered" evidence="1">
    <location>
        <begin position="122"/>
        <end position="161"/>
    </location>
</feature>
<dbReference type="EMBL" id="JACXVP010000011">
    <property type="protein sequence ID" value="KAG5576746.1"/>
    <property type="molecule type" value="Genomic_DNA"/>
</dbReference>
<feature type="compositionally biased region" description="Polar residues" evidence="1">
    <location>
        <begin position="289"/>
        <end position="299"/>
    </location>
</feature>
<evidence type="ECO:0000313" key="2">
    <source>
        <dbReference type="EMBL" id="KAG5576746.1"/>
    </source>
</evidence>
<name>A0A9J5WMJ0_SOLCO</name>
<dbReference type="AlphaFoldDB" id="A0A9J5WMJ0"/>
<evidence type="ECO:0008006" key="4">
    <source>
        <dbReference type="Google" id="ProtNLM"/>
    </source>
</evidence>
<sequence>MHFFIYDAQFRINEENTKALVWIPFPNLLLTYFVKEWLFSLSLKMRKEVLVNLKCDFPKPVRVNIINETIGEIRTGLIQIRYDYVPKYCEEYIMQGHNKKECRIGNIQKGGGIRESFQKYEDQASGRTNNNNHSLKDTNENIIENNSKPDESKGERVTQQRESAKSWVNHVFGKQNPLSLVPGTNDNVILVPNKSNVVVQKGEVVDNEKAIMIIPNVVQIRETNSVNVFSLNKVLLDIVSHRPKEGKEIHTKGSMTEADISEEFQHYLLIEEDASPRILKSSKREKKQANGQDNQPIRV</sequence>
<feature type="region of interest" description="Disordered" evidence="1">
    <location>
        <begin position="278"/>
        <end position="299"/>
    </location>
</feature>
<reference evidence="2 3" key="1">
    <citation type="submission" date="2020-09" db="EMBL/GenBank/DDBJ databases">
        <title>De no assembly of potato wild relative species, Solanum commersonii.</title>
        <authorList>
            <person name="Cho K."/>
        </authorList>
    </citation>
    <scope>NUCLEOTIDE SEQUENCE [LARGE SCALE GENOMIC DNA]</scope>
    <source>
        <strain evidence="2">LZ3.2</strain>
        <tissue evidence="2">Leaf</tissue>
    </source>
</reference>
<protein>
    <recommendedName>
        <fullName evidence="4">DUF4283 domain-containing protein</fullName>
    </recommendedName>
</protein>
<feature type="compositionally biased region" description="Basic and acidic residues" evidence="1">
    <location>
        <begin position="147"/>
        <end position="161"/>
    </location>
</feature>
<accession>A0A9J5WMJ0</accession>
<gene>
    <name evidence="2" type="ORF">H5410_056880</name>
</gene>
<organism evidence="2 3">
    <name type="scientific">Solanum commersonii</name>
    <name type="common">Commerson's wild potato</name>
    <name type="synonym">Commerson's nightshade</name>
    <dbReference type="NCBI Taxonomy" id="4109"/>
    <lineage>
        <taxon>Eukaryota</taxon>
        <taxon>Viridiplantae</taxon>
        <taxon>Streptophyta</taxon>
        <taxon>Embryophyta</taxon>
        <taxon>Tracheophyta</taxon>
        <taxon>Spermatophyta</taxon>
        <taxon>Magnoliopsida</taxon>
        <taxon>eudicotyledons</taxon>
        <taxon>Gunneridae</taxon>
        <taxon>Pentapetalae</taxon>
        <taxon>asterids</taxon>
        <taxon>lamiids</taxon>
        <taxon>Solanales</taxon>
        <taxon>Solanaceae</taxon>
        <taxon>Solanoideae</taxon>
        <taxon>Solaneae</taxon>
        <taxon>Solanum</taxon>
    </lineage>
</organism>
<dbReference type="OrthoDB" id="1302764at2759"/>
<evidence type="ECO:0000256" key="1">
    <source>
        <dbReference type="SAM" id="MobiDB-lite"/>
    </source>
</evidence>
<evidence type="ECO:0000313" key="3">
    <source>
        <dbReference type="Proteomes" id="UP000824120"/>
    </source>
</evidence>
<dbReference type="Proteomes" id="UP000824120">
    <property type="component" value="Chromosome 11"/>
</dbReference>
<comment type="caution">
    <text evidence="2">The sequence shown here is derived from an EMBL/GenBank/DDBJ whole genome shotgun (WGS) entry which is preliminary data.</text>
</comment>
<proteinExistence type="predicted"/>